<keyword evidence="6" id="KW-0061">Asparagine biosynthesis</keyword>
<evidence type="ECO:0000256" key="6">
    <source>
        <dbReference type="ARBA" id="ARBA00022888"/>
    </source>
</evidence>
<keyword evidence="7" id="KW-0315">Glutamine amidotransferase</keyword>
<gene>
    <name evidence="10" type="ORF">JCM9152_2446</name>
</gene>
<dbReference type="InterPro" id="IPR014729">
    <property type="entry name" value="Rossmann-like_a/b/a_fold"/>
</dbReference>
<evidence type="ECO:0000256" key="5">
    <source>
        <dbReference type="ARBA" id="ARBA00022840"/>
    </source>
</evidence>
<keyword evidence="11" id="KW-1185">Reference proteome</keyword>
<evidence type="ECO:0000256" key="1">
    <source>
        <dbReference type="ARBA" id="ARBA00005187"/>
    </source>
</evidence>
<dbReference type="GO" id="GO:0005829">
    <property type="term" value="C:cytosol"/>
    <property type="evidence" value="ECO:0007669"/>
    <property type="project" value="TreeGrafter"/>
</dbReference>
<reference evidence="10" key="1">
    <citation type="journal article" date="2014" name="Genome Announc.">
        <title>Draft Genome Sequences of Three Alkaliphilic Bacillus Strains, Bacillus wakoensis JCM 9140T, Bacillus akibai JCM 9157T, and Bacillus hemicellulosilyticus JCM 9152T.</title>
        <authorList>
            <person name="Yuki M."/>
            <person name="Oshima K."/>
            <person name="Suda W."/>
            <person name="Oshida Y."/>
            <person name="Kitamura K."/>
            <person name="Iida T."/>
            <person name="Hattori M."/>
            <person name="Ohkuma M."/>
        </authorList>
    </citation>
    <scope>NUCLEOTIDE SEQUENCE [LARGE SCALE GENOMIC DNA]</scope>
    <source>
        <strain evidence="10">JCM 9152</strain>
    </source>
</reference>
<dbReference type="InterPro" id="IPR001962">
    <property type="entry name" value="Asn_synthase"/>
</dbReference>
<dbReference type="AlphaFoldDB" id="W4QI61"/>
<dbReference type="GO" id="GO:0004066">
    <property type="term" value="F:asparagine synthase (glutamine-hydrolyzing) activity"/>
    <property type="evidence" value="ECO:0007669"/>
    <property type="project" value="UniProtKB-EC"/>
</dbReference>
<dbReference type="STRING" id="1236971.JCM9152_2446"/>
<dbReference type="PANTHER" id="PTHR43284:SF1">
    <property type="entry name" value="ASPARAGINE SYNTHETASE"/>
    <property type="match status" value="1"/>
</dbReference>
<comment type="catalytic activity">
    <reaction evidence="8">
        <text>L-aspartate + L-glutamine + ATP + H2O = L-asparagine + L-glutamate + AMP + diphosphate + H(+)</text>
        <dbReference type="Rhea" id="RHEA:12228"/>
        <dbReference type="ChEBI" id="CHEBI:15377"/>
        <dbReference type="ChEBI" id="CHEBI:15378"/>
        <dbReference type="ChEBI" id="CHEBI:29985"/>
        <dbReference type="ChEBI" id="CHEBI:29991"/>
        <dbReference type="ChEBI" id="CHEBI:30616"/>
        <dbReference type="ChEBI" id="CHEBI:33019"/>
        <dbReference type="ChEBI" id="CHEBI:58048"/>
        <dbReference type="ChEBI" id="CHEBI:58359"/>
        <dbReference type="ChEBI" id="CHEBI:456215"/>
        <dbReference type="EC" id="6.3.5.4"/>
    </reaction>
</comment>
<evidence type="ECO:0000259" key="9">
    <source>
        <dbReference type="PROSITE" id="PS51278"/>
    </source>
</evidence>
<evidence type="ECO:0000256" key="4">
    <source>
        <dbReference type="ARBA" id="ARBA00022741"/>
    </source>
</evidence>
<dbReference type="Pfam" id="PF13537">
    <property type="entry name" value="GATase_7"/>
    <property type="match status" value="1"/>
</dbReference>
<organism evidence="10 11">
    <name type="scientific">Halalkalibacter hemicellulosilyticusJCM 9152</name>
    <dbReference type="NCBI Taxonomy" id="1236971"/>
    <lineage>
        <taxon>Bacteria</taxon>
        <taxon>Bacillati</taxon>
        <taxon>Bacillota</taxon>
        <taxon>Bacilli</taxon>
        <taxon>Bacillales</taxon>
        <taxon>Bacillaceae</taxon>
        <taxon>Halalkalibacter</taxon>
    </lineage>
</organism>
<dbReference type="Pfam" id="PF00733">
    <property type="entry name" value="Asn_synthase"/>
    <property type="match status" value="1"/>
</dbReference>
<dbReference type="PANTHER" id="PTHR43284">
    <property type="entry name" value="ASPARAGINE SYNTHETASE (GLUTAMINE-HYDROLYZING)"/>
    <property type="match status" value="1"/>
</dbReference>
<proteinExistence type="inferred from homology"/>
<dbReference type="Gene3D" id="3.40.50.620">
    <property type="entry name" value="HUPs"/>
    <property type="match status" value="1"/>
</dbReference>
<keyword evidence="6" id="KW-0028">Amino-acid biosynthesis</keyword>
<dbReference type="SUPFAM" id="SSF56235">
    <property type="entry name" value="N-terminal nucleophile aminohydrolases (Ntn hydrolases)"/>
    <property type="match status" value="1"/>
</dbReference>
<comment type="caution">
    <text evidence="10">The sequence shown here is derived from an EMBL/GenBank/DDBJ whole genome shotgun (WGS) entry which is preliminary data.</text>
</comment>
<keyword evidence="4" id="KW-0547">Nucleotide-binding</keyword>
<sequence length="351" mass="40612">MMCGFVGVIGTSLPTDEELKQMTTVITHRGPDEVGYYRDHYIKLGFRRLSIIDLEKGQQPLTFENGRYTIVFNGEIYNHIEIRNDLKQRGITFRTDSDTETIVALYSLKEEEAVKELRGMFSFIIWDKVKKEMFAARDHFGIKPFFYLENQGNVYMASEMKSIVEVFKEVQVHSQSLQHYLTFQYSPEPHTLIENIMKLEPGHYMKKTWQGKLDVQAYWKPSFAPSNDSYEKQKKKVLDVLRESVQFHMRSDVPVGSFLSGGIDSTAIVALAKEVNPLIKTFSVGFEVEGFSEVYVAKQTAEALNVDNIDYVITPEDIYNNCQILYGIWTNLLLILRLCLFTLWPEKQVNM</sequence>
<dbReference type="EC" id="6.3.5.4" evidence="3"/>
<dbReference type="CDD" id="cd00712">
    <property type="entry name" value="AsnB"/>
    <property type="match status" value="1"/>
</dbReference>
<evidence type="ECO:0000256" key="3">
    <source>
        <dbReference type="ARBA" id="ARBA00012737"/>
    </source>
</evidence>
<comment type="pathway">
    <text evidence="1">Amino-acid biosynthesis; L-asparagine biosynthesis; L-asparagine from L-aspartate (L-Gln route): step 1/1.</text>
</comment>
<dbReference type="InterPro" id="IPR051786">
    <property type="entry name" value="ASN_synthetase/amidase"/>
</dbReference>
<comment type="similarity">
    <text evidence="2">Belongs to the asparagine synthetase family.</text>
</comment>
<dbReference type="InterPro" id="IPR006426">
    <property type="entry name" value="Asn_synth_AEB"/>
</dbReference>
<evidence type="ECO:0000256" key="2">
    <source>
        <dbReference type="ARBA" id="ARBA00005752"/>
    </source>
</evidence>
<dbReference type="InterPro" id="IPR029055">
    <property type="entry name" value="Ntn_hydrolases_N"/>
</dbReference>
<dbReference type="Gene3D" id="3.60.20.10">
    <property type="entry name" value="Glutamine Phosphoribosylpyrophosphate, subunit 1, domain 1"/>
    <property type="match status" value="1"/>
</dbReference>
<dbReference type="InterPro" id="IPR033738">
    <property type="entry name" value="AsnB_N"/>
</dbReference>
<dbReference type="GO" id="GO:0005524">
    <property type="term" value="F:ATP binding"/>
    <property type="evidence" value="ECO:0007669"/>
    <property type="project" value="UniProtKB-KW"/>
</dbReference>
<accession>W4QI61</accession>
<evidence type="ECO:0000256" key="8">
    <source>
        <dbReference type="ARBA" id="ARBA00048741"/>
    </source>
</evidence>
<dbReference type="Proteomes" id="UP000018895">
    <property type="component" value="Unassembled WGS sequence"/>
</dbReference>
<feature type="domain" description="Glutamine amidotransferase type-2" evidence="9">
    <location>
        <begin position="3"/>
        <end position="210"/>
    </location>
</feature>
<name>W4QI61_9BACI</name>
<evidence type="ECO:0000313" key="11">
    <source>
        <dbReference type="Proteomes" id="UP000018895"/>
    </source>
</evidence>
<dbReference type="CDD" id="cd01991">
    <property type="entry name" value="Asn_synthase_B_C"/>
    <property type="match status" value="1"/>
</dbReference>
<evidence type="ECO:0000256" key="7">
    <source>
        <dbReference type="ARBA" id="ARBA00022962"/>
    </source>
</evidence>
<keyword evidence="5" id="KW-0067">ATP-binding</keyword>
<protein>
    <recommendedName>
        <fullName evidence="3">asparagine synthase (glutamine-hydrolyzing)</fullName>
        <ecNumber evidence="3">6.3.5.4</ecNumber>
    </recommendedName>
</protein>
<dbReference type="GO" id="GO:0006529">
    <property type="term" value="P:asparagine biosynthetic process"/>
    <property type="evidence" value="ECO:0007669"/>
    <property type="project" value="UniProtKB-KW"/>
</dbReference>
<dbReference type="NCBIfam" id="TIGR01536">
    <property type="entry name" value="asn_synth_AEB"/>
    <property type="match status" value="1"/>
</dbReference>
<dbReference type="SUPFAM" id="SSF52402">
    <property type="entry name" value="Adenine nucleotide alpha hydrolases-like"/>
    <property type="match status" value="1"/>
</dbReference>
<dbReference type="InterPro" id="IPR017932">
    <property type="entry name" value="GATase_2_dom"/>
</dbReference>
<evidence type="ECO:0000313" key="10">
    <source>
        <dbReference type="EMBL" id="GAE31009.1"/>
    </source>
</evidence>
<dbReference type="EMBL" id="BAUU01000015">
    <property type="protein sequence ID" value="GAE31009.1"/>
    <property type="molecule type" value="Genomic_DNA"/>
</dbReference>
<dbReference type="PROSITE" id="PS51278">
    <property type="entry name" value="GATASE_TYPE_2"/>
    <property type="match status" value="1"/>
</dbReference>